<feature type="transmembrane region" description="Helical" evidence="10">
    <location>
        <begin position="236"/>
        <end position="253"/>
    </location>
</feature>
<feature type="transmembrane region" description="Helical" evidence="10">
    <location>
        <begin position="12"/>
        <end position="33"/>
    </location>
</feature>
<keyword evidence="5" id="KW-1003">Cell membrane</keyword>
<dbReference type="NCBIfam" id="TIGR00797">
    <property type="entry name" value="matE"/>
    <property type="match status" value="1"/>
</dbReference>
<dbReference type="GO" id="GO:0015297">
    <property type="term" value="F:antiporter activity"/>
    <property type="evidence" value="ECO:0007669"/>
    <property type="project" value="InterPro"/>
</dbReference>
<comment type="subcellular location">
    <subcellularLocation>
        <location evidence="1">Cell membrane</location>
        <topology evidence="1">Multi-pass membrane protein</topology>
    </subcellularLocation>
</comment>
<evidence type="ECO:0000256" key="1">
    <source>
        <dbReference type="ARBA" id="ARBA00004651"/>
    </source>
</evidence>
<feature type="transmembrane region" description="Helical" evidence="10">
    <location>
        <begin position="359"/>
        <end position="378"/>
    </location>
</feature>
<organism evidence="11 12">
    <name type="scientific">Breznakiella homolactica</name>
    <dbReference type="NCBI Taxonomy" id="2798577"/>
    <lineage>
        <taxon>Bacteria</taxon>
        <taxon>Pseudomonadati</taxon>
        <taxon>Spirochaetota</taxon>
        <taxon>Spirochaetia</taxon>
        <taxon>Spirochaetales</taxon>
        <taxon>Breznakiellaceae</taxon>
        <taxon>Breznakiella</taxon>
    </lineage>
</organism>
<feature type="transmembrane region" description="Helical" evidence="10">
    <location>
        <begin position="196"/>
        <end position="216"/>
    </location>
</feature>
<dbReference type="PIRSF" id="PIRSF006603">
    <property type="entry name" value="DinF"/>
    <property type="match status" value="1"/>
</dbReference>
<evidence type="ECO:0000256" key="9">
    <source>
        <dbReference type="ARBA" id="ARBA00023251"/>
    </source>
</evidence>
<keyword evidence="8 10" id="KW-0472">Membrane</keyword>
<protein>
    <recommendedName>
        <fullName evidence="3">Multidrug export protein MepA</fullName>
    </recommendedName>
</protein>
<dbReference type="PANTHER" id="PTHR43823">
    <property type="entry name" value="SPORULATION PROTEIN YKVU"/>
    <property type="match status" value="1"/>
</dbReference>
<name>A0A7T7XNS5_9SPIR</name>
<evidence type="ECO:0000256" key="10">
    <source>
        <dbReference type="SAM" id="Phobius"/>
    </source>
</evidence>
<dbReference type="GO" id="GO:0046677">
    <property type="term" value="P:response to antibiotic"/>
    <property type="evidence" value="ECO:0007669"/>
    <property type="project" value="UniProtKB-KW"/>
</dbReference>
<dbReference type="InterPro" id="IPR045070">
    <property type="entry name" value="MATE_MepA-like"/>
</dbReference>
<feature type="transmembrane region" description="Helical" evidence="10">
    <location>
        <begin position="53"/>
        <end position="74"/>
    </location>
</feature>
<dbReference type="PANTHER" id="PTHR43823:SF3">
    <property type="entry name" value="MULTIDRUG EXPORT PROTEIN MEPA"/>
    <property type="match status" value="1"/>
</dbReference>
<dbReference type="AlphaFoldDB" id="A0A7T7XNS5"/>
<feature type="transmembrane region" description="Helical" evidence="10">
    <location>
        <begin position="319"/>
        <end position="339"/>
    </location>
</feature>
<feature type="transmembrane region" description="Helical" evidence="10">
    <location>
        <begin position="273"/>
        <end position="298"/>
    </location>
</feature>
<feature type="transmembrane region" description="Helical" evidence="10">
    <location>
        <begin position="390"/>
        <end position="412"/>
    </location>
</feature>
<dbReference type="GO" id="GO:0042910">
    <property type="term" value="F:xenobiotic transmembrane transporter activity"/>
    <property type="evidence" value="ECO:0007669"/>
    <property type="project" value="InterPro"/>
</dbReference>
<dbReference type="InterPro" id="IPR051327">
    <property type="entry name" value="MATE_MepA_subfamily"/>
</dbReference>
<evidence type="ECO:0000256" key="2">
    <source>
        <dbReference type="ARBA" id="ARBA00008417"/>
    </source>
</evidence>
<evidence type="ECO:0000313" key="12">
    <source>
        <dbReference type="Proteomes" id="UP000595917"/>
    </source>
</evidence>
<accession>A0A7T7XNS5</accession>
<feature type="transmembrane region" description="Helical" evidence="10">
    <location>
        <begin position="418"/>
        <end position="441"/>
    </location>
</feature>
<evidence type="ECO:0000256" key="7">
    <source>
        <dbReference type="ARBA" id="ARBA00022989"/>
    </source>
</evidence>
<dbReference type="Proteomes" id="UP000595917">
    <property type="component" value="Chromosome"/>
</dbReference>
<sequence>MTAANPLGTEKVSSLLARFSIPAIIGMVVNALYNVVDRIYIGNAPGIGANGLAGITIGFPIMIILLSIGILFGTGGATLFSMKLGEKKPEEADQALGNAFSMLLISGAAFLVLGQIFLDPLLRLFGASDTVLPYSTEYMRIIFFGAIFQVTSMGMNNFLRADGQPKLAMLTMFMGAGVNIVLDPIFIYVFDMGMAGAALATIISQAISMIWILSYFLSSRANHRLRLRYMVLRSKVIMRIGSLGMPGFLMQLSNSMLNAVLNKTLFMYGGDLAVSGMGIVNSIQTILLMPITGLMQGVQPIISFNYGARKYSRVKTAERLAMTVATIIVAAGWITTRVFPEQLVSLFNREPELLRFGSYALRAWFLCLPVIGFQILGANFFQATGRSRMAMVLTLTRQVILLIPSILIFSRIWGLNGILHAAPFADAVSALVTGIAFFFGIRKLSDNAGDQDDPVLPAEPVTEQY</sequence>
<evidence type="ECO:0000256" key="3">
    <source>
        <dbReference type="ARBA" id="ARBA00022106"/>
    </source>
</evidence>
<dbReference type="Pfam" id="PF01554">
    <property type="entry name" value="MatE"/>
    <property type="match status" value="2"/>
</dbReference>
<dbReference type="KEGG" id="bhc:JFL75_01585"/>
<dbReference type="RefSeq" id="WP_215626940.1">
    <property type="nucleotide sequence ID" value="NZ_CP067089.2"/>
</dbReference>
<keyword evidence="7 10" id="KW-1133">Transmembrane helix</keyword>
<feature type="transmembrane region" description="Helical" evidence="10">
    <location>
        <begin position="138"/>
        <end position="155"/>
    </location>
</feature>
<keyword evidence="9" id="KW-0046">Antibiotic resistance</keyword>
<proteinExistence type="inferred from homology"/>
<evidence type="ECO:0000256" key="5">
    <source>
        <dbReference type="ARBA" id="ARBA00022475"/>
    </source>
</evidence>
<reference evidence="11" key="1">
    <citation type="submission" date="2021-01" db="EMBL/GenBank/DDBJ databases">
        <title>Description of Breznakiella homolactica.</title>
        <authorList>
            <person name="Song Y."/>
            <person name="Brune A."/>
        </authorList>
    </citation>
    <scope>NUCLEOTIDE SEQUENCE</scope>
    <source>
        <strain evidence="11">RmG30</strain>
    </source>
</reference>
<dbReference type="InterPro" id="IPR002528">
    <property type="entry name" value="MATE_fam"/>
</dbReference>
<feature type="transmembrane region" description="Helical" evidence="10">
    <location>
        <begin position="95"/>
        <end position="118"/>
    </location>
</feature>
<keyword evidence="12" id="KW-1185">Reference proteome</keyword>
<evidence type="ECO:0000313" key="11">
    <source>
        <dbReference type="EMBL" id="QQO09637.1"/>
    </source>
</evidence>
<dbReference type="CDD" id="cd13143">
    <property type="entry name" value="MATE_MepA_like"/>
    <property type="match status" value="1"/>
</dbReference>
<dbReference type="EMBL" id="CP067089">
    <property type="protein sequence ID" value="QQO09637.1"/>
    <property type="molecule type" value="Genomic_DNA"/>
</dbReference>
<evidence type="ECO:0000256" key="6">
    <source>
        <dbReference type="ARBA" id="ARBA00022692"/>
    </source>
</evidence>
<dbReference type="InterPro" id="IPR048279">
    <property type="entry name" value="MdtK-like"/>
</dbReference>
<keyword evidence="6 10" id="KW-0812">Transmembrane</keyword>
<evidence type="ECO:0000256" key="4">
    <source>
        <dbReference type="ARBA" id="ARBA00022448"/>
    </source>
</evidence>
<keyword evidence="4" id="KW-0813">Transport</keyword>
<feature type="transmembrane region" description="Helical" evidence="10">
    <location>
        <begin position="167"/>
        <end position="190"/>
    </location>
</feature>
<comment type="similarity">
    <text evidence="2">Belongs to the multi antimicrobial extrusion (MATE) (TC 2.A.66.1) family. MepA subfamily.</text>
</comment>
<dbReference type="GO" id="GO:0005886">
    <property type="term" value="C:plasma membrane"/>
    <property type="evidence" value="ECO:0007669"/>
    <property type="project" value="UniProtKB-SubCell"/>
</dbReference>
<gene>
    <name evidence="11" type="ORF">JFL75_01585</name>
</gene>
<evidence type="ECO:0000256" key="8">
    <source>
        <dbReference type="ARBA" id="ARBA00023136"/>
    </source>
</evidence>